<evidence type="ECO:0000313" key="4">
    <source>
        <dbReference type="EMBL" id="MBF6299761.1"/>
    </source>
</evidence>
<evidence type="ECO:0000259" key="3">
    <source>
        <dbReference type="PROSITE" id="PS50977"/>
    </source>
</evidence>
<protein>
    <submittedName>
        <fullName evidence="4">TetR family transcriptional regulator</fullName>
    </submittedName>
</protein>
<accession>A0ABS0CT23</accession>
<evidence type="ECO:0000313" key="5">
    <source>
        <dbReference type="Proteomes" id="UP000702209"/>
    </source>
</evidence>
<dbReference type="EMBL" id="JADLQX010000014">
    <property type="protein sequence ID" value="MBF6299761.1"/>
    <property type="molecule type" value="Genomic_DNA"/>
</dbReference>
<feature type="DNA-binding region" description="H-T-H motif" evidence="2">
    <location>
        <begin position="27"/>
        <end position="46"/>
    </location>
</feature>
<evidence type="ECO:0000256" key="1">
    <source>
        <dbReference type="ARBA" id="ARBA00023125"/>
    </source>
</evidence>
<dbReference type="Gene3D" id="1.10.357.10">
    <property type="entry name" value="Tetracycline Repressor, domain 2"/>
    <property type="match status" value="1"/>
</dbReference>
<dbReference type="InterPro" id="IPR009057">
    <property type="entry name" value="Homeodomain-like_sf"/>
</dbReference>
<proteinExistence type="predicted"/>
<reference evidence="4 5" key="1">
    <citation type="submission" date="2020-10" db="EMBL/GenBank/DDBJ databases">
        <title>Identification of Nocardia species via Next-generation sequencing and recognition of intraspecies genetic diversity.</title>
        <authorList>
            <person name="Li P."/>
            <person name="Li P."/>
            <person name="Lu B."/>
        </authorList>
    </citation>
    <scope>NUCLEOTIDE SEQUENCE [LARGE SCALE GENOMIC DNA]</scope>
    <source>
        <strain evidence="4 5">BJ06-0157</strain>
    </source>
</reference>
<dbReference type="SUPFAM" id="SSF46689">
    <property type="entry name" value="Homeodomain-like"/>
    <property type="match status" value="1"/>
</dbReference>
<dbReference type="Pfam" id="PF17940">
    <property type="entry name" value="TetR_C_31"/>
    <property type="match status" value="1"/>
</dbReference>
<gene>
    <name evidence="4" type="ORF">IU459_19770</name>
</gene>
<dbReference type="RefSeq" id="WP_195131014.1">
    <property type="nucleotide sequence ID" value="NZ_JADLQX010000014.1"/>
</dbReference>
<keyword evidence="5" id="KW-1185">Reference proteome</keyword>
<evidence type="ECO:0000256" key="2">
    <source>
        <dbReference type="PROSITE-ProRule" id="PRU00335"/>
    </source>
</evidence>
<dbReference type="InterPro" id="IPR041583">
    <property type="entry name" value="TetR_C_31"/>
</dbReference>
<comment type="caution">
    <text evidence="4">The sequence shown here is derived from an EMBL/GenBank/DDBJ whole genome shotgun (WGS) entry which is preliminary data.</text>
</comment>
<name>A0ABS0CT23_9NOCA</name>
<keyword evidence="1 2" id="KW-0238">DNA-binding</keyword>
<feature type="domain" description="HTH tetR-type" evidence="3">
    <location>
        <begin position="4"/>
        <end position="64"/>
    </location>
</feature>
<sequence>MSTSDRRMLLLDTAIDLIATRGIRSLTHRALDTALDLPAGSASYYFRTRRALLAGVADRIAERSRADFIAAGPSLEASGTQDTALDPEPAGRAIAMWVDRLLAERGNHLIARHALLAELRADPELRARLARSLFSVGHARELFRAKGSTDPETAAADFVAVLEGAVFDRCTGNRTHLAPGTQASVDQLTTLFAVYLRAL</sequence>
<organism evidence="4 5">
    <name type="scientific">Nocardia amamiensis</name>
    <dbReference type="NCBI Taxonomy" id="404578"/>
    <lineage>
        <taxon>Bacteria</taxon>
        <taxon>Bacillati</taxon>
        <taxon>Actinomycetota</taxon>
        <taxon>Actinomycetes</taxon>
        <taxon>Mycobacteriales</taxon>
        <taxon>Nocardiaceae</taxon>
        <taxon>Nocardia</taxon>
    </lineage>
</organism>
<dbReference type="Proteomes" id="UP000702209">
    <property type="component" value="Unassembled WGS sequence"/>
</dbReference>
<dbReference type="InterPro" id="IPR001647">
    <property type="entry name" value="HTH_TetR"/>
</dbReference>
<dbReference type="PROSITE" id="PS50977">
    <property type="entry name" value="HTH_TETR_2"/>
    <property type="match status" value="1"/>
</dbReference>